<dbReference type="SMART" id="SM00343">
    <property type="entry name" value="ZnF_C2HC"/>
    <property type="match status" value="1"/>
</dbReference>
<dbReference type="InterPro" id="IPR043502">
    <property type="entry name" value="DNA/RNA_pol_sf"/>
</dbReference>
<dbReference type="PROSITE" id="PS50158">
    <property type="entry name" value="ZF_CCHC"/>
    <property type="match status" value="1"/>
</dbReference>
<dbReference type="EMBL" id="CP144751">
    <property type="protein sequence ID" value="WVZ84573.1"/>
    <property type="molecule type" value="Genomic_DNA"/>
</dbReference>
<keyword evidence="2" id="KW-0862">Zinc</keyword>
<evidence type="ECO:0000256" key="1">
    <source>
        <dbReference type="ARBA" id="ARBA00022750"/>
    </source>
</evidence>
<feature type="compositionally biased region" description="Basic and acidic residues" evidence="4">
    <location>
        <begin position="246"/>
        <end position="264"/>
    </location>
</feature>
<dbReference type="GO" id="GO:0003676">
    <property type="term" value="F:nucleic acid binding"/>
    <property type="evidence" value="ECO:0007669"/>
    <property type="project" value="InterPro"/>
</dbReference>
<dbReference type="InterPro" id="IPR054722">
    <property type="entry name" value="PolX-like_BBD"/>
</dbReference>
<dbReference type="Pfam" id="PF07727">
    <property type="entry name" value="RVT_2"/>
    <property type="match status" value="1"/>
</dbReference>
<feature type="domain" description="CCHC-type" evidence="5">
    <location>
        <begin position="220"/>
        <end position="236"/>
    </location>
</feature>
<feature type="coiled-coil region" evidence="3">
    <location>
        <begin position="389"/>
        <end position="433"/>
    </location>
</feature>
<dbReference type="InterPro" id="IPR013103">
    <property type="entry name" value="RVT_2"/>
</dbReference>
<evidence type="ECO:0000256" key="2">
    <source>
        <dbReference type="PROSITE-ProRule" id="PRU00047"/>
    </source>
</evidence>
<keyword evidence="1" id="KW-0378">Hydrolase</keyword>
<dbReference type="SUPFAM" id="SSF56672">
    <property type="entry name" value="DNA/RNA polymerases"/>
    <property type="match status" value="1"/>
</dbReference>
<feature type="compositionally biased region" description="Basic and acidic residues" evidence="4">
    <location>
        <begin position="363"/>
        <end position="372"/>
    </location>
</feature>
<evidence type="ECO:0000313" key="6">
    <source>
        <dbReference type="EMBL" id="WVZ84573.1"/>
    </source>
</evidence>
<evidence type="ECO:0000313" key="7">
    <source>
        <dbReference type="Proteomes" id="UP001341281"/>
    </source>
</evidence>
<dbReference type="Pfam" id="PF22936">
    <property type="entry name" value="Pol_BBD"/>
    <property type="match status" value="1"/>
</dbReference>
<keyword evidence="1" id="KW-0064">Aspartyl protease</keyword>
<feature type="compositionally biased region" description="Basic and acidic residues" evidence="4">
    <location>
        <begin position="744"/>
        <end position="761"/>
    </location>
</feature>
<organism evidence="6 7">
    <name type="scientific">Paspalum notatum var. saurae</name>
    <dbReference type="NCBI Taxonomy" id="547442"/>
    <lineage>
        <taxon>Eukaryota</taxon>
        <taxon>Viridiplantae</taxon>
        <taxon>Streptophyta</taxon>
        <taxon>Embryophyta</taxon>
        <taxon>Tracheophyta</taxon>
        <taxon>Spermatophyta</taxon>
        <taxon>Magnoliopsida</taxon>
        <taxon>Liliopsida</taxon>
        <taxon>Poales</taxon>
        <taxon>Poaceae</taxon>
        <taxon>PACMAD clade</taxon>
        <taxon>Panicoideae</taxon>
        <taxon>Andropogonodae</taxon>
        <taxon>Paspaleae</taxon>
        <taxon>Paspalinae</taxon>
        <taxon>Paspalum</taxon>
    </lineage>
</organism>
<protein>
    <recommendedName>
        <fullName evidence="5">CCHC-type domain-containing protein</fullName>
    </recommendedName>
</protein>
<gene>
    <name evidence="6" type="ORF">U9M48_031598</name>
</gene>
<dbReference type="InterPro" id="IPR036875">
    <property type="entry name" value="Znf_CCHC_sf"/>
</dbReference>
<feature type="coiled-coil region" evidence="3">
    <location>
        <begin position="589"/>
        <end position="616"/>
    </location>
</feature>
<feature type="compositionally biased region" description="Low complexity" evidence="4">
    <location>
        <begin position="308"/>
        <end position="320"/>
    </location>
</feature>
<dbReference type="Proteomes" id="UP001341281">
    <property type="component" value="Chromosome 07"/>
</dbReference>
<feature type="region of interest" description="Disordered" evidence="4">
    <location>
        <begin position="308"/>
        <end position="383"/>
    </location>
</feature>
<keyword evidence="1" id="KW-0645">Protease</keyword>
<dbReference type="GO" id="GO:0004190">
    <property type="term" value="F:aspartic-type endopeptidase activity"/>
    <property type="evidence" value="ECO:0007669"/>
    <property type="project" value="UniProtKB-KW"/>
</dbReference>
<dbReference type="InterPro" id="IPR001878">
    <property type="entry name" value="Znf_CCHC"/>
</dbReference>
<keyword evidence="2" id="KW-0479">Metal-binding</keyword>
<proteinExistence type="predicted"/>
<dbReference type="CDD" id="cd09272">
    <property type="entry name" value="RNase_HI_RT_Ty1"/>
    <property type="match status" value="1"/>
</dbReference>
<evidence type="ECO:0000256" key="3">
    <source>
        <dbReference type="SAM" id="Coils"/>
    </source>
</evidence>
<dbReference type="GO" id="GO:0008270">
    <property type="term" value="F:zinc ion binding"/>
    <property type="evidence" value="ECO:0007669"/>
    <property type="project" value="UniProtKB-KW"/>
</dbReference>
<dbReference type="Pfam" id="PF14223">
    <property type="entry name" value="Retrotran_gag_2"/>
    <property type="match status" value="1"/>
</dbReference>
<dbReference type="PANTHER" id="PTHR11439">
    <property type="entry name" value="GAG-POL-RELATED RETROTRANSPOSON"/>
    <property type="match status" value="1"/>
</dbReference>
<name>A0AAQ3U3B3_PASNO</name>
<feature type="region of interest" description="Disordered" evidence="4">
    <location>
        <begin position="246"/>
        <end position="278"/>
    </location>
</feature>
<dbReference type="PANTHER" id="PTHR11439:SF442">
    <property type="entry name" value="CYSTEINE-RICH RLK (RECEPTOR-LIKE PROTEIN KINASE) 8"/>
    <property type="match status" value="1"/>
</dbReference>
<dbReference type="AlphaFoldDB" id="A0AAQ3U3B3"/>
<feature type="region of interest" description="Disordered" evidence="4">
    <location>
        <begin position="723"/>
        <end position="763"/>
    </location>
</feature>
<feature type="compositionally biased region" description="Basic and acidic residues" evidence="4">
    <location>
        <begin position="324"/>
        <end position="333"/>
    </location>
</feature>
<feature type="coiled-coil region" evidence="3">
    <location>
        <begin position="459"/>
        <end position="521"/>
    </location>
</feature>
<dbReference type="SUPFAM" id="SSF57756">
    <property type="entry name" value="Retrovirus zinc finger-like domains"/>
    <property type="match status" value="1"/>
</dbReference>
<accession>A0AAQ3U3B3</accession>
<evidence type="ECO:0000259" key="5">
    <source>
        <dbReference type="PROSITE" id="PS50158"/>
    </source>
</evidence>
<keyword evidence="2" id="KW-0863">Zinc-finger</keyword>
<keyword evidence="7" id="KW-1185">Reference proteome</keyword>
<reference evidence="6 7" key="1">
    <citation type="submission" date="2024-02" db="EMBL/GenBank/DDBJ databases">
        <title>High-quality chromosome-scale genome assembly of Pensacola bahiagrass (Paspalum notatum Flugge var. saurae).</title>
        <authorList>
            <person name="Vega J.M."/>
            <person name="Podio M."/>
            <person name="Orjuela J."/>
            <person name="Siena L.A."/>
            <person name="Pessino S.C."/>
            <person name="Combes M.C."/>
            <person name="Mariac C."/>
            <person name="Albertini E."/>
            <person name="Pupilli F."/>
            <person name="Ortiz J.P.A."/>
            <person name="Leblanc O."/>
        </authorList>
    </citation>
    <scope>NUCLEOTIDE SEQUENCE [LARGE SCALE GENOMIC DNA]</scope>
    <source>
        <strain evidence="6">R1</strain>
        <tissue evidence="6">Leaf</tissue>
    </source>
</reference>
<evidence type="ECO:0000256" key="4">
    <source>
        <dbReference type="SAM" id="MobiDB-lite"/>
    </source>
</evidence>
<sequence>MTYSGKILVLGSDGYPYWKGRMEEFLVSQSQDIWDATQSTTFVVLPVAERTMQDIVAQHESNAKAVNFLFSGLGPMDYERVSHLKTARGIWSLLSAHHEGTATIKARLVETYRREYENFVQKPGESVDDLFGRFQTIINKKIWEIKVNSIIESAGYDTIGVEALHSKLKATEVDYKMRDSLACTEEQLATLGDDELCLVSSRFQRAYDNWMSKKRGKRHKCFECGEVSHFIAECPNKNDYYKKGKSYSRDSDKYHPGKASFDKHRSSKHGSGKRPFGKKNFRKAFKSYQKDNRKRDKAFFAEIGFCSSGFSSSSSSSSSSVEEIMYRKDKRNDQGGPAGLCFVSTKSRRKNKDKRSSICSMALEDKENKDDGSNSSSDDEVTPKQAKILEMLEQNSRELKAQDKMLEKAAKKLQKLKAQLAEALEENERLRSVRPQPSDIECPTCESFMMELGDQRDRYAKRVEEIDELKAELGKLQSKLDEPTLSGELECESCPCLARELAILKEKFEGQLMELEELRARPTLLGACMVCPTLRSELEQLRADFKVLSAPTDTCENCLTLRMQLMDRVATIRKLEKAVVVPSLDCDTCAAQTVVLENLREEMLSLQNDNNRLREVLSWDRVMEDVWIMDSGCSRHMTGHRKWFSSLNPVSTKEYITFGDNGQEAKQVVETCEVSFDETMPRTTPAFELSGDDEEGTPIFEDEEGAVNDGDARATLHRLQLRPPLATSSMMKEDPCPRLPPRSPDGKLMRRPDPPRTRGGDLQDCTISQMDVKSAFLNGFIEEEVYVRQPLGFESARFPDRVYKLRKALYGLKQAPRAWYARLKSFLLKSGFVMGSVDKTLFLLSRGGDTLIVQIYVDDIIFGGSSHAFVSSFAEQMSREFEMSLMGELQFFLGLQIKQGLEDGEAVDQKEFRGMIGSLLYLTATRPDIQFVVCLYARYKASPRTSHLQEVKRIFRGFSDADHAGCRIDRKSTSGTCQLLGTSLVSWSSRKQASVALSTTEAEYVAAASCCSQLLWMKATLSDFGFRLQVEGVDNALIKGEIESQWTGLIALLV</sequence>
<feature type="compositionally biased region" description="Basic residues" evidence="4">
    <location>
        <begin position="265"/>
        <end position="278"/>
    </location>
</feature>
<keyword evidence="3" id="KW-0175">Coiled coil</keyword>